<dbReference type="Proteomes" id="UP000256601">
    <property type="component" value="Unassembled WGS sequence"/>
</dbReference>
<dbReference type="Pfam" id="PF00933">
    <property type="entry name" value="Glyco_hydro_3"/>
    <property type="match status" value="1"/>
</dbReference>
<dbReference type="GO" id="GO:0005975">
    <property type="term" value="P:carbohydrate metabolic process"/>
    <property type="evidence" value="ECO:0007669"/>
    <property type="project" value="InterPro"/>
</dbReference>
<dbReference type="Gene3D" id="3.40.50.1700">
    <property type="entry name" value="Glycoside hydrolase family 3 C-terminal domain"/>
    <property type="match status" value="1"/>
</dbReference>
<dbReference type="InterPro" id="IPR001764">
    <property type="entry name" value="Glyco_hydro_3_N"/>
</dbReference>
<evidence type="ECO:0000313" key="8">
    <source>
        <dbReference type="Proteomes" id="UP000256601"/>
    </source>
</evidence>
<dbReference type="InterPro" id="IPR050226">
    <property type="entry name" value="NagZ_Beta-hexosaminidase"/>
</dbReference>
<comment type="similarity">
    <text evidence="1">Belongs to the glycosyl hydrolase 3 family.</text>
</comment>
<evidence type="ECO:0000256" key="3">
    <source>
        <dbReference type="ARBA" id="ARBA00023295"/>
    </source>
</evidence>
<dbReference type="GO" id="GO:0004553">
    <property type="term" value="F:hydrolase activity, hydrolyzing O-glycosyl compounds"/>
    <property type="evidence" value="ECO:0007669"/>
    <property type="project" value="InterPro"/>
</dbReference>
<gene>
    <name evidence="6" type="ORF">B0I71DRAFT_136977</name>
    <name evidence="5" type="ORF">YALI1_E23994g</name>
</gene>
<evidence type="ECO:0000259" key="4">
    <source>
        <dbReference type="Pfam" id="PF00933"/>
    </source>
</evidence>
<evidence type="ECO:0000256" key="2">
    <source>
        <dbReference type="ARBA" id="ARBA00022801"/>
    </source>
</evidence>
<reference evidence="6 8" key="2">
    <citation type="submission" date="2018-07" db="EMBL/GenBank/DDBJ databases">
        <title>Draft Genome Assemblies for Five Robust Yarrowia lipolytica Strains Exhibiting High Lipid Production and Pentose Sugar Utilization and Sugar Alcohol Secretion from Undetoxified Lignocellulosic Biomass Hydrolysates.</title>
        <authorList>
            <consortium name="DOE Joint Genome Institute"/>
            <person name="Walker C."/>
            <person name="Ryu S."/>
            <person name="Na H."/>
            <person name="Zane M."/>
            <person name="LaButti K."/>
            <person name="Lipzen A."/>
            <person name="Haridas S."/>
            <person name="Barry K."/>
            <person name="Grigoriev I.V."/>
            <person name="Quarterman J."/>
            <person name="Slininger P."/>
            <person name="Dien B."/>
            <person name="Trinh C.T."/>
        </authorList>
    </citation>
    <scope>NUCLEOTIDE SEQUENCE [LARGE SCALE GENOMIC DNA]</scope>
    <source>
        <strain evidence="6 8">YB392</strain>
    </source>
</reference>
<proteinExistence type="inferred from homology"/>
<feature type="domain" description="Glycoside hydrolase family 3 N-terminal" evidence="4">
    <location>
        <begin position="10"/>
        <end position="333"/>
    </location>
</feature>
<dbReference type="VEuPathDB" id="FungiDB:YALI0_E20185g"/>
<protein>
    <submittedName>
        <fullName evidence="6">Glycoside hydrolase superfamily</fullName>
    </submittedName>
</protein>
<evidence type="ECO:0000256" key="1">
    <source>
        <dbReference type="ARBA" id="ARBA00005336"/>
    </source>
</evidence>
<dbReference type="EMBL" id="CP017557">
    <property type="protein sequence ID" value="AOW05688.1"/>
    <property type="molecule type" value="Genomic_DNA"/>
</dbReference>
<dbReference type="eggNOG" id="ENOG502QTNX">
    <property type="taxonomic scope" value="Eukaryota"/>
</dbReference>
<reference evidence="5 7" key="1">
    <citation type="journal article" date="2016" name="PLoS ONE">
        <title>Sequence Assembly of Yarrowia lipolytica Strain W29/CLIB89 Shows Transposable Element Diversity.</title>
        <authorList>
            <person name="Magnan C."/>
            <person name="Yu J."/>
            <person name="Chang I."/>
            <person name="Jahn E."/>
            <person name="Kanomata Y."/>
            <person name="Wu J."/>
            <person name="Zeller M."/>
            <person name="Oakes M."/>
            <person name="Baldi P."/>
            <person name="Sandmeyer S."/>
        </authorList>
    </citation>
    <scope>NUCLEOTIDE SEQUENCE [LARGE SCALE GENOMIC DNA]</scope>
    <source>
        <strain evidence="5">CLIB89</strain>
        <strain evidence="7">CLIB89(W29)</strain>
    </source>
</reference>
<keyword evidence="2 6" id="KW-0378">Hydrolase</keyword>
<accession>A0A1D8NJ78</accession>
<keyword evidence="3" id="KW-0326">Glycosidase</keyword>
<dbReference type="AlphaFoldDB" id="A0A1D8NJ78"/>
<dbReference type="SUPFAM" id="SSF51445">
    <property type="entry name" value="(Trans)glycosidases"/>
    <property type="match status" value="1"/>
</dbReference>
<dbReference type="PANTHER" id="PTHR30480">
    <property type="entry name" value="BETA-HEXOSAMINIDASE-RELATED"/>
    <property type="match status" value="1"/>
</dbReference>
<dbReference type="OrthoDB" id="4215304at2759"/>
<evidence type="ECO:0000313" key="5">
    <source>
        <dbReference type="EMBL" id="AOW05688.1"/>
    </source>
</evidence>
<dbReference type="PANTHER" id="PTHR30480:SF8">
    <property type="entry name" value="PUTATIVE (AFU_ORTHOLOGUE AFUA_8G04060)-RELATED"/>
    <property type="match status" value="1"/>
</dbReference>
<dbReference type="EMBL" id="KZ859149">
    <property type="protein sequence ID" value="RDW22804.1"/>
    <property type="molecule type" value="Genomic_DNA"/>
</dbReference>
<dbReference type="GeneID" id="2911805"/>
<dbReference type="InterPro" id="IPR017853">
    <property type="entry name" value="GH"/>
</dbReference>
<evidence type="ECO:0000313" key="7">
    <source>
        <dbReference type="Proteomes" id="UP000182444"/>
    </source>
</evidence>
<sequence length="857" mass="94174">MEELSEAERNQIGQLFICGLRNAELDEDIAELVRTFKVGSIQVSIKNLPSVDQARELIRGVQQLAYEAGHEQPMAICIDQEGGILNNLKGVTQFPCQMALAASKDTDLVEAVAEAAAKELLACGINFMFAPCMDVLKSTSASADFLLGTRAFGDDHEIVSQFGCAFLRGLQKQNMMACGKHFPGYGTASLDSILGGVPVVSDNELQMQAQAFVPFKAIIDMDCDAIMVGGCSAPGLDPTEAHACLSWKICTDILREQLGFKNVIVSECLEMEALYQQVGVKQGTVSAKLAGCDMILCCSSFKLQKQALEGLSGAYLDGLVEPESIMASAERVRHMKSSRNLTWQSILGERPFVAELLQEHKLLSARAYESCVAIGRDYLHMIPFSLKRSDTILLLTPLCESDDIHSGRCTPAQTNGNGNPSNVRLLPGEATFQHLGKTIASYHTGKTLHTSYSQNGIIKLHEQLIARATVVILVNTTAYSNMYQTSITKYVQLLCDQRRIPFVLVAASSPHDMASSNHTSDTKTYVCAFEFTPEMQVTCAKVMFGKLPALGTIPFSHFWGRQRSGSKSLSTTSTRKTWMVETYAGENVQPLWDLCFPKRKLPTEAFSVLNDIDCYVVKNSSTGKLYGFCAAHKTQVALLMVDPSRRKMGIAVSLYKRVQRAKGRKDPSAAQLTSFGSVLPAYFAGATPESLAWLQKVDRAMIFRDNVVVLVNQRLQDFRVDAAVIQELQQNNLRFSIASVAETDAKDLPEELRESDAYVAQCLKDGSVVGSVVLFNKGSSIARWLPWIYEFGPSVGGMTSLRCDSDLIMQGLVCCAMRSFRIEGFQTVVLDHMSVAQRDSLSGLGFSVWRVEEKFSR</sequence>
<dbReference type="KEGG" id="yli:2911805"/>
<evidence type="ECO:0000313" key="6">
    <source>
        <dbReference type="EMBL" id="RDW22804.1"/>
    </source>
</evidence>
<dbReference type="OMA" id="IMLCQSH"/>
<dbReference type="InterPro" id="IPR036881">
    <property type="entry name" value="Glyco_hydro_3_C_sf"/>
</dbReference>
<dbReference type="Proteomes" id="UP000182444">
    <property type="component" value="Chromosome 1E"/>
</dbReference>
<dbReference type="Gene3D" id="3.20.20.300">
    <property type="entry name" value="Glycoside hydrolase, family 3, N-terminal domain"/>
    <property type="match status" value="1"/>
</dbReference>
<dbReference type="VEuPathDB" id="FungiDB:YALI1_E23994g"/>
<name>A0A1D8NJ78_YARLL</name>
<dbReference type="RefSeq" id="XP_504177.1">
    <property type="nucleotide sequence ID" value="XM_504177.1"/>
</dbReference>
<dbReference type="InterPro" id="IPR036962">
    <property type="entry name" value="Glyco_hydro_3_N_sf"/>
</dbReference>
<organism evidence="5 7">
    <name type="scientific">Yarrowia lipolytica</name>
    <name type="common">Candida lipolytica</name>
    <dbReference type="NCBI Taxonomy" id="4952"/>
    <lineage>
        <taxon>Eukaryota</taxon>
        <taxon>Fungi</taxon>
        <taxon>Dikarya</taxon>
        <taxon>Ascomycota</taxon>
        <taxon>Saccharomycotina</taxon>
        <taxon>Dipodascomycetes</taxon>
        <taxon>Dipodascales</taxon>
        <taxon>Dipodascales incertae sedis</taxon>
        <taxon>Yarrowia</taxon>
    </lineage>
</organism>
<dbReference type="GO" id="GO:0009254">
    <property type="term" value="P:peptidoglycan turnover"/>
    <property type="evidence" value="ECO:0007669"/>
    <property type="project" value="TreeGrafter"/>
</dbReference>